<dbReference type="GO" id="GO:0005886">
    <property type="term" value="C:plasma membrane"/>
    <property type="evidence" value="ECO:0007669"/>
    <property type="project" value="TreeGrafter"/>
</dbReference>
<evidence type="ECO:0000256" key="3">
    <source>
        <dbReference type="ARBA" id="ARBA00012438"/>
    </source>
</evidence>
<dbReference type="CDD" id="cd00082">
    <property type="entry name" value="HisKA"/>
    <property type="match status" value="1"/>
</dbReference>
<proteinExistence type="predicted"/>
<dbReference type="Gene3D" id="1.10.287.130">
    <property type="match status" value="1"/>
</dbReference>
<evidence type="ECO:0000256" key="6">
    <source>
        <dbReference type="ARBA" id="ARBA00022692"/>
    </source>
</evidence>
<evidence type="ECO:0000256" key="10">
    <source>
        <dbReference type="ARBA" id="ARBA00023136"/>
    </source>
</evidence>
<keyword evidence="10 11" id="KW-0472">Membrane</keyword>
<evidence type="ECO:0000256" key="8">
    <source>
        <dbReference type="ARBA" id="ARBA00022989"/>
    </source>
</evidence>
<feature type="domain" description="HAMP" evidence="13">
    <location>
        <begin position="187"/>
        <end position="238"/>
    </location>
</feature>
<keyword evidence="9" id="KW-0902">Two-component regulatory system</keyword>
<accession>A0A290MJB9</accession>
<comment type="catalytic activity">
    <reaction evidence="1">
        <text>ATP + protein L-histidine = ADP + protein N-phospho-L-histidine.</text>
        <dbReference type="EC" id="2.7.13.3"/>
    </reaction>
</comment>
<keyword evidence="4" id="KW-0597">Phosphoprotein</keyword>
<feature type="domain" description="Histidine kinase" evidence="12">
    <location>
        <begin position="246"/>
        <end position="450"/>
    </location>
</feature>
<dbReference type="InterPro" id="IPR050428">
    <property type="entry name" value="TCS_sensor_his_kinase"/>
</dbReference>
<evidence type="ECO:0000256" key="5">
    <source>
        <dbReference type="ARBA" id="ARBA00022679"/>
    </source>
</evidence>
<feature type="transmembrane region" description="Helical" evidence="11">
    <location>
        <begin position="165"/>
        <end position="188"/>
    </location>
</feature>
<protein>
    <recommendedName>
        <fullName evidence="3">histidine kinase</fullName>
        <ecNumber evidence="3">2.7.13.3</ecNumber>
    </recommendedName>
</protein>
<dbReference type="InterPro" id="IPR036890">
    <property type="entry name" value="HATPase_C_sf"/>
</dbReference>
<dbReference type="InterPro" id="IPR003594">
    <property type="entry name" value="HATPase_dom"/>
</dbReference>
<evidence type="ECO:0000259" key="12">
    <source>
        <dbReference type="PROSITE" id="PS50109"/>
    </source>
</evidence>
<dbReference type="Gene3D" id="3.30.565.10">
    <property type="entry name" value="Histidine kinase-like ATPase, C-terminal domain"/>
    <property type="match status" value="1"/>
</dbReference>
<dbReference type="SUPFAM" id="SSF55874">
    <property type="entry name" value="ATPase domain of HSP90 chaperone/DNA topoisomerase II/histidine kinase"/>
    <property type="match status" value="1"/>
</dbReference>
<evidence type="ECO:0000256" key="1">
    <source>
        <dbReference type="ARBA" id="ARBA00000085"/>
    </source>
</evidence>
<reference evidence="15" key="1">
    <citation type="submission" date="2017-09" db="EMBL/GenBank/DDBJ databases">
        <title>Genome evolution observed in wild isolates of Caulobacter crescentus.</title>
        <authorList>
            <person name="Ely B."/>
            <person name="Wilson K."/>
            <person name="Scott D."/>
        </authorList>
    </citation>
    <scope>NUCLEOTIDE SEQUENCE [LARGE SCALE GENOMIC DNA]</scope>
    <source>
        <strain evidence="15">CB13b1a</strain>
    </source>
</reference>
<dbReference type="RefSeq" id="WP_096051590.1">
    <property type="nucleotide sequence ID" value="NZ_CP023315.3"/>
</dbReference>
<dbReference type="PANTHER" id="PTHR45436">
    <property type="entry name" value="SENSOR HISTIDINE KINASE YKOH"/>
    <property type="match status" value="1"/>
</dbReference>
<dbReference type="EC" id="2.7.13.3" evidence="3"/>
<keyword evidence="8 11" id="KW-1133">Transmembrane helix</keyword>
<dbReference type="InterPro" id="IPR003661">
    <property type="entry name" value="HisK_dim/P_dom"/>
</dbReference>
<evidence type="ECO:0000256" key="7">
    <source>
        <dbReference type="ARBA" id="ARBA00022777"/>
    </source>
</evidence>
<dbReference type="Proteomes" id="UP000217311">
    <property type="component" value="Chromosome"/>
</dbReference>
<evidence type="ECO:0000313" key="15">
    <source>
        <dbReference type="Proteomes" id="UP000217311"/>
    </source>
</evidence>
<dbReference type="InterPro" id="IPR003660">
    <property type="entry name" value="HAMP_dom"/>
</dbReference>
<evidence type="ECO:0000256" key="11">
    <source>
        <dbReference type="SAM" id="Phobius"/>
    </source>
</evidence>
<evidence type="ECO:0000313" key="14">
    <source>
        <dbReference type="EMBL" id="ATC32154.1"/>
    </source>
</evidence>
<evidence type="ECO:0000259" key="13">
    <source>
        <dbReference type="PROSITE" id="PS50885"/>
    </source>
</evidence>
<dbReference type="EMBL" id="CP023315">
    <property type="protein sequence ID" value="ATC32154.1"/>
    <property type="molecule type" value="Genomic_DNA"/>
</dbReference>
<dbReference type="AlphaFoldDB" id="A0A290MJB9"/>
<dbReference type="InterPro" id="IPR036097">
    <property type="entry name" value="HisK_dim/P_sf"/>
</dbReference>
<dbReference type="PANTHER" id="PTHR45436:SF5">
    <property type="entry name" value="SENSOR HISTIDINE KINASE TRCS"/>
    <property type="match status" value="1"/>
</dbReference>
<dbReference type="Pfam" id="PF02518">
    <property type="entry name" value="HATPase_c"/>
    <property type="match status" value="1"/>
</dbReference>
<dbReference type="SUPFAM" id="SSF47384">
    <property type="entry name" value="Homodimeric domain of signal transducing histidine kinase"/>
    <property type="match status" value="1"/>
</dbReference>
<evidence type="ECO:0000256" key="9">
    <source>
        <dbReference type="ARBA" id="ARBA00023012"/>
    </source>
</evidence>
<evidence type="ECO:0000256" key="2">
    <source>
        <dbReference type="ARBA" id="ARBA00004370"/>
    </source>
</evidence>
<name>A0A290MJB9_CAUVI</name>
<keyword evidence="7" id="KW-0418">Kinase</keyword>
<evidence type="ECO:0000256" key="4">
    <source>
        <dbReference type="ARBA" id="ARBA00022553"/>
    </source>
</evidence>
<comment type="subcellular location">
    <subcellularLocation>
        <location evidence="2">Membrane</location>
    </subcellularLocation>
</comment>
<keyword evidence="6 11" id="KW-0812">Transmembrane</keyword>
<dbReference type="InterPro" id="IPR005467">
    <property type="entry name" value="His_kinase_dom"/>
</dbReference>
<dbReference type="PROSITE" id="PS50109">
    <property type="entry name" value="HIS_KIN"/>
    <property type="match status" value="1"/>
</dbReference>
<sequence length="451" mass="49710">MRRLWTSFRTRLIVGAAIWIIAGLTLSGVLLSELFRAHVTQQFDDELHGHAAELAALIDIAPDGKLSLHRRLSDPRFLPKDSGFYWRVEAASGQAITSLSLAGRDLALPDPPPALGVERHVFIDGPSGQLRLVERSVANPHGPPLRLGIGVEQRLLDEVLGRFNWTLFLSLAIVAFGLIGAAMLQVWFGLRPLTRMRHALSAVRMGKASRLPDDLPSEVRPLAIDLNALLEGNLEILRRARTQAGNLAHALKTPLAILTDEAEQLRAKGQREAAEVIELQCERMRRQIDYQLARARAVALKRSPGVAADVRSSLDPVVAALSRLYARRDVSFIVTYQDQPTVALDAQDLSEIFGNVLDNAGKWARSRTEVLVRRWDDFAEIIVDDDGPGLPPQTYECVFGLGERLDERTPGHGLGLAIVRDLVELYDGRVALDVAPLGGLRVILTFPAIRE</sequence>
<dbReference type="PROSITE" id="PS50885">
    <property type="entry name" value="HAMP"/>
    <property type="match status" value="1"/>
</dbReference>
<dbReference type="InterPro" id="IPR004358">
    <property type="entry name" value="Sig_transdc_His_kin-like_C"/>
</dbReference>
<dbReference type="PRINTS" id="PR00344">
    <property type="entry name" value="BCTRLSENSOR"/>
</dbReference>
<gene>
    <name evidence="14" type="ORF">CA606_07195</name>
</gene>
<dbReference type="GO" id="GO:0000155">
    <property type="term" value="F:phosphorelay sensor kinase activity"/>
    <property type="evidence" value="ECO:0007669"/>
    <property type="project" value="InterPro"/>
</dbReference>
<dbReference type="SMART" id="SM00387">
    <property type="entry name" value="HATPase_c"/>
    <property type="match status" value="1"/>
</dbReference>
<keyword evidence="5" id="KW-0808">Transferase</keyword>
<feature type="transmembrane region" description="Helical" evidence="11">
    <location>
        <begin position="12"/>
        <end position="31"/>
    </location>
</feature>
<organism evidence="14 15">
    <name type="scientific">Caulobacter vibrioides</name>
    <name type="common">Caulobacter crescentus</name>
    <dbReference type="NCBI Taxonomy" id="155892"/>
    <lineage>
        <taxon>Bacteria</taxon>
        <taxon>Pseudomonadati</taxon>
        <taxon>Pseudomonadota</taxon>
        <taxon>Alphaproteobacteria</taxon>
        <taxon>Caulobacterales</taxon>
        <taxon>Caulobacteraceae</taxon>
        <taxon>Caulobacter</taxon>
    </lineage>
</organism>